<proteinExistence type="predicted"/>
<dbReference type="AlphaFoldDB" id="A0A844BEG2"/>
<dbReference type="OrthoDB" id="7709566at2"/>
<evidence type="ECO:0008006" key="3">
    <source>
        <dbReference type="Google" id="ProtNLM"/>
    </source>
</evidence>
<dbReference type="EMBL" id="WJPO01000052">
    <property type="protein sequence ID" value="MRH22914.1"/>
    <property type="molecule type" value="Genomic_DNA"/>
</dbReference>
<comment type="caution">
    <text evidence="1">The sequence shown here is derived from an EMBL/GenBank/DDBJ whole genome shotgun (WGS) entry which is preliminary data.</text>
</comment>
<sequence length="81" mass="8523">MNRPETPEGWQVWDLVGRLGGQLRVLPGAVIGWDMSAALALGDALGVPPLAMAELLPVIEAVMVRKLNEELAANGAPGVRP</sequence>
<protein>
    <recommendedName>
        <fullName evidence="3">DUF1799 domain-containing protein</fullName>
    </recommendedName>
</protein>
<evidence type="ECO:0000313" key="1">
    <source>
        <dbReference type="EMBL" id="MRH22914.1"/>
    </source>
</evidence>
<accession>A0A844BEG2</accession>
<evidence type="ECO:0000313" key="2">
    <source>
        <dbReference type="Proteomes" id="UP000466730"/>
    </source>
</evidence>
<reference evidence="1 2" key="1">
    <citation type="submission" date="2019-11" db="EMBL/GenBank/DDBJ databases">
        <title>Draft Whole-Genome sequence of the marine photosynthetic bacterium Rhodovulum strictum DSM 11289.</title>
        <authorList>
            <person name="Kyndt J.A."/>
            <person name="Meyer T.E."/>
        </authorList>
    </citation>
    <scope>NUCLEOTIDE SEQUENCE [LARGE SCALE GENOMIC DNA]</scope>
    <source>
        <strain evidence="1 2">DSM 11289</strain>
    </source>
</reference>
<gene>
    <name evidence="1" type="ORF">GH815_18295</name>
</gene>
<organism evidence="1 2">
    <name type="scientific">Rhodovulum strictum</name>
    <dbReference type="NCBI Taxonomy" id="58314"/>
    <lineage>
        <taxon>Bacteria</taxon>
        <taxon>Pseudomonadati</taxon>
        <taxon>Pseudomonadota</taxon>
        <taxon>Alphaproteobacteria</taxon>
        <taxon>Rhodobacterales</taxon>
        <taxon>Paracoccaceae</taxon>
        <taxon>Rhodovulum</taxon>
    </lineage>
</organism>
<dbReference type="Proteomes" id="UP000466730">
    <property type="component" value="Unassembled WGS sequence"/>
</dbReference>
<name>A0A844BEG2_9RHOB</name>
<dbReference type="InterPro" id="IPR056114">
    <property type="entry name" value="DUF7697"/>
</dbReference>
<keyword evidence="2" id="KW-1185">Reference proteome</keyword>
<dbReference type="Pfam" id="PF24752">
    <property type="entry name" value="DUF7697"/>
    <property type="match status" value="1"/>
</dbReference>